<dbReference type="AlphaFoldDB" id="A0A2G8S0Q9"/>
<keyword evidence="1" id="KW-0812">Transmembrane</keyword>
<dbReference type="Proteomes" id="UP000230002">
    <property type="component" value="Unassembled WGS sequence"/>
</dbReference>
<protein>
    <submittedName>
        <fullName evidence="2">Uncharacterized protein</fullName>
    </submittedName>
</protein>
<organism evidence="2 3">
    <name type="scientific">Ganoderma sinense ZZ0214-1</name>
    <dbReference type="NCBI Taxonomy" id="1077348"/>
    <lineage>
        <taxon>Eukaryota</taxon>
        <taxon>Fungi</taxon>
        <taxon>Dikarya</taxon>
        <taxon>Basidiomycota</taxon>
        <taxon>Agaricomycotina</taxon>
        <taxon>Agaricomycetes</taxon>
        <taxon>Polyporales</taxon>
        <taxon>Polyporaceae</taxon>
        <taxon>Ganoderma</taxon>
    </lineage>
</organism>
<feature type="transmembrane region" description="Helical" evidence="1">
    <location>
        <begin position="211"/>
        <end position="233"/>
    </location>
</feature>
<accession>A0A2G8S0Q9</accession>
<feature type="transmembrane region" description="Helical" evidence="1">
    <location>
        <begin position="126"/>
        <end position="149"/>
    </location>
</feature>
<name>A0A2G8S0Q9_9APHY</name>
<feature type="transmembrane region" description="Helical" evidence="1">
    <location>
        <begin position="101"/>
        <end position="119"/>
    </location>
</feature>
<keyword evidence="1" id="KW-0472">Membrane</keyword>
<sequence>MALEVLPNISVLISIWMETLFYGMYVVLFFSSIFFLSRARNTIVQGWVIRLATILMFCIATTHMAINVRRLVEGFILPTDKTETLSYLYDIHQPLNIVKQYLWVFNNVIADGIIVWRLYTLWNFQVCILPITLLLSTTAFGLVSATSLLPQIGAGNSIFVSHLSRFATTQYAISLTNNVFVTGLITGRIWYVTRDICASESTTSSDYRRAILIVIESGALYALTQVVQLAWYVAKFPGLYFVADSFVQIMAIVPTSVVLLVALGRTLVEESQAAASGVLSDMRFTGGATKSSRTLGSMMDGCGLDRVMSEPKFKSGSLPTQSQVLLPSGASTELV</sequence>
<evidence type="ECO:0000256" key="1">
    <source>
        <dbReference type="SAM" id="Phobius"/>
    </source>
</evidence>
<feature type="transmembrane region" description="Helical" evidence="1">
    <location>
        <begin position="47"/>
        <end position="66"/>
    </location>
</feature>
<feature type="transmembrane region" description="Helical" evidence="1">
    <location>
        <begin position="169"/>
        <end position="191"/>
    </location>
</feature>
<reference evidence="2 3" key="1">
    <citation type="journal article" date="2015" name="Sci. Rep.">
        <title>Chromosome-level genome map provides insights into diverse defense mechanisms in the medicinal fungus Ganoderma sinense.</title>
        <authorList>
            <person name="Zhu Y."/>
            <person name="Xu J."/>
            <person name="Sun C."/>
            <person name="Zhou S."/>
            <person name="Xu H."/>
            <person name="Nelson D.R."/>
            <person name="Qian J."/>
            <person name="Song J."/>
            <person name="Luo H."/>
            <person name="Xiang L."/>
            <person name="Li Y."/>
            <person name="Xu Z."/>
            <person name="Ji A."/>
            <person name="Wang L."/>
            <person name="Lu S."/>
            <person name="Hayward A."/>
            <person name="Sun W."/>
            <person name="Li X."/>
            <person name="Schwartz D.C."/>
            <person name="Wang Y."/>
            <person name="Chen S."/>
        </authorList>
    </citation>
    <scope>NUCLEOTIDE SEQUENCE [LARGE SCALE GENOMIC DNA]</scope>
    <source>
        <strain evidence="2 3">ZZ0214-1</strain>
    </source>
</reference>
<feature type="transmembrane region" description="Helical" evidence="1">
    <location>
        <begin position="239"/>
        <end position="263"/>
    </location>
</feature>
<dbReference type="EMBL" id="AYKW01000034">
    <property type="protein sequence ID" value="PIL27359.1"/>
    <property type="molecule type" value="Genomic_DNA"/>
</dbReference>
<keyword evidence="3" id="KW-1185">Reference proteome</keyword>
<dbReference type="STRING" id="1077348.A0A2G8S0Q9"/>
<keyword evidence="1" id="KW-1133">Transmembrane helix</keyword>
<feature type="transmembrane region" description="Helical" evidence="1">
    <location>
        <begin position="12"/>
        <end position="35"/>
    </location>
</feature>
<evidence type="ECO:0000313" key="2">
    <source>
        <dbReference type="EMBL" id="PIL27359.1"/>
    </source>
</evidence>
<comment type="caution">
    <text evidence="2">The sequence shown here is derived from an EMBL/GenBank/DDBJ whole genome shotgun (WGS) entry which is preliminary data.</text>
</comment>
<gene>
    <name evidence="2" type="ORF">GSI_10506</name>
</gene>
<dbReference type="OrthoDB" id="2736259at2759"/>
<proteinExistence type="predicted"/>
<evidence type="ECO:0000313" key="3">
    <source>
        <dbReference type="Proteomes" id="UP000230002"/>
    </source>
</evidence>